<dbReference type="RefSeq" id="WP_158543738.1">
    <property type="nucleotide sequence ID" value="NZ_JAPDHZ010000002.1"/>
</dbReference>
<comment type="caution">
    <text evidence="1">The sequence shown here is derived from an EMBL/GenBank/DDBJ whole genome shotgun (WGS) entry which is preliminary data.</text>
</comment>
<reference evidence="1 2" key="1">
    <citation type="submission" date="2022-10" db="EMBL/GenBank/DDBJ databases">
        <title>Comparative genomic analysis of Cohnella hashimotonis sp. nov., isolated from the International Space Station.</title>
        <authorList>
            <person name="Simpson A."/>
            <person name="Venkateswaran K."/>
        </authorList>
    </citation>
    <scope>NUCLEOTIDE SEQUENCE [LARGE SCALE GENOMIC DNA]</scope>
    <source>
        <strain evidence="1 2">DSM 18997</strain>
    </source>
</reference>
<dbReference type="AlphaFoldDB" id="A0A9X4KH29"/>
<keyword evidence="2" id="KW-1185">Reference proteome</keyword>
<proteinExistence type="predicted"/>
<protein>
    <submittedName>
        <fullName evidence="1">Uncharacterized protein</fullName>
    </submittedName>
</protein>
<name>A0A9X4KH29_9BACL</name>
<evidence type="ECO:0000313" key="1">
    <source>
        <dbReference type="EMBL" id="MDG0789600.1"/>
    </source>
</evidence>
<accession>A0A9X4KH29</accession>
<organism evidence="1 2">
    <name type="scientific">Cohnella ginsengisoli</name>
    <dbReference type="NCBI Taxonomy" id="425004"/>
    <lineage>
        <taxon>Bacteria</taxon>
        <taxon>Bacillati</taxon>
        <taxon>Bacillota</taxon>
        <taxon>Bacilli</taxon>
        <taxon>Bacillales</taxon>
        <taxon>Paenibacillaceae</taxon>
        <taxon>Cohnella</taxon>
    </lineage>
</organism>
<sequence>MAVEDERIRMIGIMAREAGIIDDPGWLSRLTEPVPLWFVLEMMLKWIDRYDPQDGPYD</sequence>
<dbReference type="EMBL" id="JAPDHZ010000002">
    <property type="protein sequence ID" value="MDG0789600.1"/>
    <property type="molecule type" value="Genomic_DNA"/>
</dbReference>
<dbReference type="Proteomes" id="UP001153387">
    <property type="component" value="Unassembled WGS sequence"/>
</dbReference>
<gene>
    <name evidence="1" type="ORF">OMP38_01070</name>
</gene>
<evidence type="ECO:0000313" key="2">
    <source>
        <dbReference type="Proteomes" id="UP001153387"/>
    </source>
</evidence>